<dbReference type="SUPFAM" id="SSF49879">
    <property type="entry name" value="SMAD/FHA domain"/>
    <property type="match status" value="1"/>
</dbReference>
<dbReference type="InterPro" id="IPR000253">
    <property type="entry name" value="FHA_dom"/>
</dbReference>
<sequence length="234" mass="27151">MFKFPDIDMTVQLQDKEIERRLSLYQIFISLYERHSNLLNEILQLDNIAQSSLASPKFYYVQGVVNKSTICIVTNLCENQTQTLQQSQHIWTIGRDRHNGICTYDKLLSRHHAAIKYVENQGFLLIDFQSTNGSFVNGEPVYQPIILKDGDRVRLGSLTFDFFLNNNCRMLPALAGDLLKQIMLQKQNDSHENSDNTLQIPIDSKYIENLKYGEYDLSSEQKSDILDQFFQRQA</sequence>
<protein>
    <recommendedName>
        <fullName evidence="1">FHA domain-containing protein</fullName>
    </recommendedName>
</protein>
<dbReference type="Proteomes" id="UP000217507">
    <property type="component" value="Chromosome"/>
</dbReference>
<dbReference type="InterPro" id="IPR008984">
    <property type="entry name" value="SMAD_FHA_dom_sf"/>
</dbReference>
<dbReference type="SMART" id="SM00240">
    <property type="entry name" value="FHA"/>
    <property type="match status" value="1"/>
</dbReference>
<gene>
    <name evidence="2" type="ORF">NIES23_16870</name>
</gene>
<evidence type="ECO:0000259" key="1">
    <source>
        <dbReference type="PROSITE" id="PS50006"/>
    </source>
</evidence>
<dbReference type="PROSITE" id="PS50006">
    <property type="entry name" value="FHA_DOMAIN"/>
    <property type="match status" value="1"/>
</dbReference>
<dbReference type="Gene3D" id="2.60.200.20">
    <property type="match status" value="1"/>
</dbReference>
<dbReference type="PANTHER" id="PTHR23308">
    <property type="entry name" value="NUCLEAR INHIBITOR OF PROTEIN PHOSPHATASE-1"/>
    <property type="match status" value="1"/>
</dbReference>
<evidence type="ECO:0000313" key="3">
    <source>
        <dbReference type="Proteomes" id="UP000217507"/>
    </source>
</evidence>
<feature type="domain" description="FHA" evidence="1">
    <location>
        <begin position="91"/>
        <end position="141"/>
    </location>
</feature>
<dbReference type="EMBL" id="AP018216">
    <property type="protein sequence ID" value="BAY68897.1"/>
    <property type="molecule type" value="Genomic_DNA"/>
</dbReference>
<dbReference type="InterPro" id="IPR050923">
    <property type="entry name" value="Cell_Proc_Reg/RNA_Proc"/>
</dbReference>
<dbReference type="CDD" id="cd00060">
    <property type="entry name" value="FHA"/>
    <property type="match status" value="1"/>
</dbReference>
<name>A0A1Z4KIX9_ANAVA</name>
<evidence type="ECO:0000313" key="2">
    <source>
        <dbReference type="EMBL" id="BAY68897.1"/>
    </source>
</evidence>
<dbReference type="Pfam" id="PF00498">
    <property type="entry name" value="FHA"/>
    <property type="match status" value="1"/>
</dbReference>
<dbReference type="AlphaFoldDB" id="A0A1Z4KIX9"/>
<accession>A0A1Z4KIX9</accession>
<proteinExistence type="predicted"/>
<reference evidence="2 3" key="1">
    <citation type="submission" date="2017-06" db="EMBL/GenBank/DDBJ databases">
        <title>Genome sequencing of cyanobaciteial culture collection at National Institute for Environmental Studies (NIES).</title>
        <authorList>
            <person name="Hirose Y."/>
            <person name="Shimura Y."/>
            <person name="Fujisawa T."/>
            <person name="Nakamura Y."/>
            <person name="Kawachi M."/>
        </authorList>
    </citation>
    <scope>NUCLEOTIDE SEQUENCE [LARGE SCALE GENOMIC DNA]</scope>
    <source>
        <strain evidence="2 3">NIES-23</strain>
    </source>
</reference>
<organism evidence="2 3">
    <name type="scientific">Trichormus variabilis NIES-23</name>
    <dbReference type="NCBI Taxonomy" id="1973479"/>
    <lineage>
        <taxon>Bacteria</taxon>
        <taxon>Bacillati</taxon>
        <taxon>Cyanobacteriota</taxon>
        <taxon>Cyanophyceae</taxon>
        <taxon>Nostocales</taxon>
        <taxon>Nostocaceae</taxon>
        <taxon>Trichormus</taxon>
    </lineage>
</organism>